<dbReference type="AlphaFoldDB" id="A0A1H6WHG6"/>
<dbReference type="GO" id="GO:0008270">
    <property type="term" value="F:zinc ion binding"/>
    <property type="evidence" value="ECO:0007669"/>
    <property type="project" value="InterPro"/>
</dbReference>
<proteinExistence type="predicted"/>
<protein>
    <submittedName>
        <fullName evidence="3">CHC2 zinc finger</fullName>
    </submittedName>
</protein>
<evidence type="ECO:0000313" key="3">
    <source>
        <dbReference type="EMBL" id="SEJ16499.1"/>
    </source>
</evidence>
<gene>
    <name evidence="3" type="ORF">SAMN04487995_3562</name>
</gene>
<dbReference type="InterPro" id="IPR002694">
    <property type="entry name" value="Znf_CHC2"/>
</dbReference>
<dbReference type="SUPFAM" id="SSF56731">
    <property type="entry name" value="DNA primase core"/>
    <property type="match status" value="1"/>
</dbReference>
<accession>A0A1H6WHG6</accession>
<dbReference type="EMBL" id="FNXY01000005">
    <property type="protein sequence ID" value="SEJ16499.1"/>
    <property type="molecule type" value="Genomic_DNA"/>
</dbReference>
<dbReference type="STRING" id="408657.SAMN04487995_3562"/>
<dbReference type="Gene3D" id="3.90.580.10">
    <property type="entry name" value="Zinc finger, CHC2-type domain"/>
    <property type="match status" value="1"/>
</dbReference>
<feature type="region of interest" description="Disordered" evidence="1">
    <location>
        <begin position="289"/>
        <end position="309"/>
    </location>
</feature>
<dbReference type="RefSeq" id="WP_090337419.1">
    <property type="nucleotide sequence ID" value="NZ_FNXY01000005.1"/>
</dbReference>
<name>A0A1H6WHG6_9BACT</name>
<feature type="compositionally biased region" description="Basic and acidic residues" evidence="1">
    <location>
        <begin position="289"/>
        <end position="299"/>
    </location>
</feature>
<evidence type="ECO:0000256" key="1">
    <source>
        <dbReference type="SAM" id="MobiDB-lite"/>
    </source>
</evidence>
<dbReference type="Proteomes" id="UP000199532">
    <property type="component" value="Unassembled WGS sequence"/>
</dbReference>
<evidence type="ECO:0000313" key="4">
    <source>
        <dbReference type="Proteomes" id="UP000199532"/>
    </source>
</evidence>
<dbReference type="InterPro" id="IPR036977">
    <property type="entry name" value="DNA_primase_Znf_CHC2"/>
</dbReference>
<feature type="domain" description="Zinc finger CHC2-type" evidence="2">
    <location>
        <begin position="8"/>
        <end position="83"/>
    </location>
</feature>
<organism evidence="3 4">
    <name type="scientific">Dyadobacter koreensis</name>
    <dbReference type="NCBI Taxonomy" id="408657"/>
    <lineage>
        <taxon>Bacteria</taxon>
        <taxon>Pseudomonadati</taxon>
        <taxon>Bacteroidota</taxon>
        <taxon>Cytophagia</taxon>
        <taxon>Cytophagales</taxon>
        <taxon>Spirosomataceae</taxon>
        <taxon>Dyadobacter</taxon>
    </lineage>
</organism>
<keyword evidence="4" id="KW-1185">Reference proteome</keyword>
<dbReference type="GO" id="GO:0006260">
    <property type="term" value="P:DNA replication"/>
    <property type="evidence" value="ECO:0007669"/>
    <property type="project" value="InterPro"/>
</dbReference>
<feature type="compositionally biased region" description="Basic residues" evidence="1">
    <location>
        <begin position="300"/>
        <end position="309"/>
    </location>
</feature>
<dbReference type="Pfam" id="PF01807">
    <property type="entry name" value="Zn_ribbon_DnaG"/>
    <property type="match status" value="1"/>
</dbReference>
<dbReference type="GO" id="GO:0003899">
    <property type="term" value="F:DNA-directed RNA polymerase activity"/>
    <property type="evidence" value="ECO:0007669"/>
    <property type="project" value="InterPro"/>
</dbReference>
<dbReference type="OrthoDB" id="8536512at2"/>
<dbReference type="Pfam" id="PF13155">
    <property type="entry name" value="Toprim_2"/>
    <property type="match status" value="1"/>
</dbReference>
<sequence length="309" mass="35285">MTCQQAKEISIVEFLKSNHILPEYIRGKDHWYLSPLRQENTASFKVNSELNLFYDHGSGIGGDIIDLGCQLFKCDVKELLSKLEFDSFLFQQQPVFKRPLHILNSVTQNADFSPIKIMHVQPLGNNPAITDYIKSRGIAPEIARQYCQEVYYHIGGKSYFAAGFKNNSGGYELRSQYFKGSSSPKDISHIENGNQSVCVIEGFMDFLSLLTLRKEEPIRSDFLILNSVSFVDRSMEILKDYKNVFLYLDHDNAGRKALGKFEASGLNTIDSSGTYQKFKDLNEYLLDQDTRQQEQSQRKDLKKSRGLGI</sequence>
<reference evidence="3 4" key="1">
    <citation type="submission" date="2016-10" db="EMBL/GenBank/DDBJ databases">
        <authorList>
            <person name="de Groot N.N."/>
        </authorList>
    </citation>
    <scope>NUCLEOTIDE SEQUENCE [LARGE SCALE GENOMIC DNA]</scope>
    <source>
        <strain evidence="3 4">DSM 19938</strain>
    </source>
</reference>
<dbReference type="SUPFAM" id="SSF57783">
    <property type="entry name" value="Zinc beta-ribbon"/>
    <property type="match status" value="1"/>
</dbReference>
<dbReference type="Gene3D" id="3.40.1360.10">
    <property type="match status" value="1"/>
</dbReference>
<evidence type="ECO:0000259" key="2">
    <source>
        <dbReference type="Pfam" id="PF01807"/>
    </source>
</evidence>
<dbReference type="GO" id="GO:0003677">
    <property type="term" value="F:DNA binding"/>
    <property type="evidence" value="ECO:0007669"/>
    <property type="project" value="InterPro"/>
</dbReference>